<protein>
    <submittedName>
        <fullName evidence="4">Polysaccharide deacetylase</fullName>
    </submittedName>
</protein>
<evidence type="ECO:0000259" key="3">
    <source>
        <dbReference type="PROSITE" id="PS51677"/>
    </source>
</evidence>
<dbReference type="GO" id="GO:0005975">
    <property type="term" value="P:carbohydrate metabolic process"/>
    <property type="evidence" value="ECO:0007669"/>
    <property type="project" value="InterPro"/>
</dbReference>
<dbReference type="Pfam" id="PF01522">
    <property type="entry name" value="Polysacc_deac_1"/>
    <property type="match status" value="1"/>
</dbReference>
<organism evidence="4 5">
    <name type="scientific">Hypnocyclicus thermotrophus</name>
    <dbReference type="NCBI Taxonomy" id="1627895"/>
    <lineage>
        <taxon>Bacteria</taxon>
        <taxon>Fusobacteriati</taxon>
        <taxon>Fusobacteriota</taxon>
        <taxon>Fusobacteriia</taxon>
        <taxon>Fusobacteriales</taxon>
        <taxon>Fusobacteriaceae</taxon>
        <taxon>Hypnocyclicus</taxon>
    </lineage>
</organism>
<dbReference type="AlphaFoldDB" id="A0AA46I6F4"/>
<dbReference type="SUPFAM" id="SSF88713">
    <property type="entry name" value="Glycoside hydrolase/deacetylase"/>
    <property type="match status" value="1"/>
</dbReference>
<dbReference type="PANTHER" id="PTHR34216:SF3">
    <property type="entry name" value="POLY-BETA-1,6-N-ACETYL-D-GLUCOSAMINE N-DEACETYLASE"/>
    <property type="match status" value="1"/>
</dbReference>
<gene>
    <name evidence="4" type="ORF">EV215_0141</name>
</gene>
<reference evidence="4 5" key="1">
    <citation type="submission" date="2019-03" db="EMBL/GenBank/DDBJ databases">
        <title>Genomic Encyclopedia of Type Strains, Phase IV (KMG-IV): sequencing the most valuable type-strain genomes for metagenomic binning, comparative biology and taxonomic classification.</title>
        <authorList>
            <person name="Goeker M."/>
        </authorList>
    </citation>
    <scope>NUCLEOTIDE SEQUENCE [LARGE SCALE GENOMIC DNA]</scope>
    <source>
        <strain evidence="4 5">DSM 100055</strain>
    </source>
</reference>
<keyword evidence="2" id="KW-0732">Signal</keyword>
<dbReference type="PROSITE" id="PS51677">
    <property type="entry name" value="NODB"/>
    <property type="match status" value="1"/>
</dbReference>
<accession>A0AA46I6F4</accession>
<dbReference type="InterPro" id="IPR002509">
    <property type="entry name" value="NODB_dom"/>
</dbReference>
<evidence type="ECO:0000256" key="1">
    <source>
        <dbReference type="ARBA" id="ARBA00004613"/>
    </source>
</evidence>
<dbReference type="InterPro" id="IPR011330">
    <property type="entry name" value="Glyco_hydro/deAcase_b/a-brl"/>
</dbReference>
<evidence type="ECO:0000256" key="2">
    <source>
        <dbReference type="ARBA" id="ARBA00022729"/>
    </source>
</evidence>
<dbReference type="EMBL" id="SOBG01000001">
    <property type="protein sequence ID" value="TDT72341.1"/>
    <property type="molecule type" value="Genomic_DNA"/>
</dbReference>
<proteinExistence type="predicted"/>
<dbReference type="GO" id="GO:0005576">
    <property type="term" value="C:extracellular region"/>
    <property type="evidence" value="ECO:0007669"/>
    <property type="project" value="UniProtKB-SubCell"/>
</dbReference>
<dbReference type="RefSeq" id="WP_134111909.1">
    <property type="nucleotide sequence ID" value="NZ_SOBG01000001.1"/>
</dbReference>
<evidence type="ECO:0000313" key="4">
    <source>
        <dbReference type="EMBL" id="TDT72341.1"/>
    </source>
</evidence>
<feature type="domain" description="NodB homology" evidence="3">
    <location>
        <begin position="78"/>
        <end position="315"/>
    </location>
</feature>
<dbReference type="CDD" id="cd10973">
    <property type="entry name" value="CE4_DAC_u4_5s"/>
    <property type="match status" value="1"/>
</dbReference>
<sequence length="315" mass="37230">MNFKNILIILFIIFSYSLFADGHIFVYHRFGDNRFTSSNISISTLRKHFDYLKNNNYKVVSLKNMVSKIKNNEEIPDNWVAFTIDDAYKSFYNNGLPVFKEYNYPFTLFANTEPIIGKYPDFVTFEELRDISKYGEVATHSHSHQHSLNISTNVLLNDIKKSVNILEKELNKKINYYSHPYGEYDYNILNYLKNLNFQAIFNQNSGAISNKNNIYDLNRIALGENDNIEFWLNIKYLIARWNNIEIKNNSITNINVTLNNSIKQIEVYISGYGWKWYNLNNGILNINLNKPLLYSRNRIILRTKDNKWNNYLIVK</sequence>
<dbReference type="PANTHER" id="PTHR34216">
    <property type="match status" value="1"/>
</dbReference>
<dbReference type="Proteomes" id="UP000294678">
    <property type="component" value="Unassembled WGS sequence"/>
</dbReference>
<comment type="subcellular location">
    <subcellularLocation>
        <location evidence="1">Secreted</location>
    </subcellularLocation>
</comment>
<dbReference type="Gene3D" id="3.20.20.370">
    <property type="entry name" value="Glycoside hydrolase/deacetylase"/>
    <property type="match status" value="1"/>
</dbReference>
<keyword evidence="5" id="KW-1185">Reference proteome</keyword>
<evidence type="ECO:0000313" key="5">
    <source>
        <dbReference type="Proteomes" id="UP000294678"/>
    </source>
</evidence>
<comment type="caution">
    <text evidence="4">The sequence shown here is derived from an EMBL/GenBank/DDBJ whole genome shotgun (WGS) entry which is preliminary data.</text>
</comment>
<dbReference type="GO" id="GO:0016810">
    <property type="term" value="F:hydrolase activity, acting on carbon-nitrogen (but not peptide) bonds"/>
    <property type="evidence" value="ECO:0007669"/>
    <property type="project" value="InterPro"/>
</dbReference>
<dbReference type="InterPro" id="IPR051398">
    <property type="entry name" value="Polysacch_Deacetylase"/>
</dbReference>
<name>A0AA46I6F4_9FUSO</name>